<dbReference type="EC" id="4.1.1.52" evidence="5"/>
<comment type="caution">
    <text evidence="8">The sequence shown here is derived from an EMBL/GenBank/DDBJ whole genome shotgun (WGS) entry which is preliminary data.</text>
</comment>
<dbReference type="InterPro" id="IPR032465">
    <property type="entry name" value="ACMSD"/>
</dbReference>
<proteinExistence type="predicted"/>
<feature type="compositionally biased region" description="Basic and acidic residues" evidence="6">
    <location>
        <begin position="352"/>
        <end position="361"/>
    </location>
</feature>
<evidence type="ECO:0000256" key="6">
    <source>
        <dbReference type="SAM" id="MobiDB-lite"/>
    </source>
</evidence>
<dbReference type="RefSeq" id="WP_267026203.1">
    <property type="nucleotide sequence ID" value="NZ_JAIFZO010000002.1"/>
</dbReference>
<evidence type="ECO:0000256" key="4">
    <source>
        <dbReference type="ARBA" id="ARBA00036832"/>
    </source>
</evidence>
<dbReference type="PANTHER" id="PTHR21240">
    <property type="entry name" value="2-AMINO-3-CARBOXYLMUCONATE-6-SEMIALDEHYDE DECARBOXYLASE"/>
    <property type="match status" value="1"/>
</dbReference>
<name>A0ABT3UZP7_9ACTN</name>
<dbReference type="InterPro" id="IPR032466">
    <property type="entry name" value="Metal_Hydrolase"/>
</dbReference>
<accession>A0ABT3UZP7</accession>
<feature type="compositionally biased region" description="Pro residues" evidence="6">
    <location>
        <begin position="315"/>
        <end position="324"/>
    </location>
</feature>
<keyword evidence="3" id="KW-0456">Lyase</keyword>
<evidence type="ECO:0000256" key="2">
    <source>
        <dbReference type="ARBA" id="ARBA00022833"/>
    </source>
</evidence>
<dbReference type="InterPro" id="IPR006680">
    <property type="entry name" value="Amidohydro-rel"/>
</dbReference>
<evidence type="ECO:0000256" key="5">
    <source>
        <dbReference type="ARBA" id="ARBA00038889"/>
    </source>
</evidence>
<evidence type="ECO:0000313" key="9">
    <source>
        <dbReference type="Proteomes" id="UP001165590"/>
    </source>
</evidence>
<dbReference type="EMBL" id="JAIFZO010000002">
    <property type="protein sequence ID" value="MCX4233249.1"/>
    <property type="molecule type" value="Genomic_DNA"/>
</dbReference>
<organism evidence="8 9">
    <name type="scientific">Streptomyces ortus</name>
    <dbReference type="NCBI Taxonomy" id="2867268"/>
    <lineage>
        <taxon>Bacteria</taxon>
        <taxon>Bacillati</taxon>
        <taxon>Actinomycetota</taxon>
        <taxon>Actinomycetes</taxon>
        <taxon>Kitasatosporales</taxon>
        <taxon>Streptomycetaceae</taxon>
        <taxon>Streptomyces</taxon>
    </lineage>
</organism>
<sequence length="361" mass="38986">MHDPIPSVASRSDGLVDVHAHFLPPWYVDLARRHGHDVPDGMPAWPDWDARDHLAFMDERRIARSLLSLSSPGIALGPDIDHSVLARRVNEHGAEEAARRPDRFGLLASLPLPDVDAALAELDHALDTLGADGVVLSTHADGVYLTESRHEPLWAALAARGCVVLIHPTAPVGSQSTRLGLPLPMMEFLFDTTRVVLGLALAGVLTRHRGLRLVVPHAGSLVPLLADRVALFQLGTRMTLPPEDPEHAVPGVVEALDNLWWDLAGTPTATHVNALLTRYGSARLLYGSDFCFTPPIAVDLQMALLDQVWPALPPLDGPGAPGTPEPWRDLTRANADRLLRRPSTAPAPELPARADGDRSQG</sequence>
<reference evidence="8" key="1">
    <citation type="journal article" date="2022" name="bioRxiv">
        <title>Discovery and biosynthetic assessment of Streptomyces ortus sp nov. isolated from a deep-sea sponge.</title>
        <authorList>
            <person name="Williams S.E."/>
        </authorList>
    </citation>
    <scope>NUCLEOTIDE SEQUENCE</scope>
    <source>
        <strain evidence="8">A15ISP2-DRY2</strain>
    </source>
</reference>
<keyword evidence="9" id="KW-1185">Reference proteome</keyword>
<keyword evidence="1" id="KW-0479">Metal-binding</keyword>
<feature type="region of interest" description="Disordered" evidence="6">
    <location>
        <begin position="315"/>
        <end position="361"/>
    </location>
</feature>
<keyword evidence="2" id="KW-0862">Zinc</keyword>
<evidence type="ECO:0000256" key="1">
    <source>
        <dbReference type="ARBA" id="ARBA00022723"/>
    </source>
</evidence>
<evidence type="ECO:0000259" key="7">
    <source>
        <dbReference type="Pfam" id="PF04909"/>
    </source>
</evidence>
<dbReference type="Proteomes" id="UP001165590">
    <property type="component" value="Unassembled WGS sequence"/>
</dbReference>
<dbReference type="SUPFAM" id="SSF51556">
    <property type="entry name" value="Metallo-dependent hydrolases"/>
    <property type="match status" value="1"/>
</dbReference>
<dbReference type="Gene3D" id="3.20.20.140">
    <property type="entry name" value="Metal-dependent hydrolases"/>
    <property type="match status" value="1"/>
</dbReference>
<evidence type="ECO:0000313" key="8">
    <source>
        <dbReference type="EMBL" id="MCX4233249.1"/>
    </source>
</evidence>
<protein>
    <recommendedName>
        <fullName evidence="5">6-methylsalicylate decarboxylase</fullName>
        <ecNumber evidence="5">4.1.1.52</ecNumber>
    </recommendedName>
</protein>
<gene>
    <name evidence="8" type="ORF">K3769_10715</name>
</gene>
<dbReference type="PANTHER" id="PTHR21240:SF29">
    <property type="entry name" value="AMIDOHYDROLASE-RELATED DOMAIN-CONTAINING PROTEIN"/>
    <property type="match status" value="1"/>
</dbReference>
<feature type="domain" description="Amidohydrolase-related" evidence="7">
    <location>
        <begin position="16"/>
        <end position="340"/>
    </location>
</feature>
<feature type="compositionally biased region" description="Basic and acidic residues" evidence="6">
    <location>
        <begin position="326"/>
        <end position="339"/>
    </location>
</feature>
<dbReference type="Pfam" id="PF04909">
    <property type="entry name" value="Amidohydro_2"/>
    <property type="match status" value="1"/>
</dbReference>
<evidence type="ECO:0000256" key="3">
    <source>
        <dbReference type="ARBA" id="ARBA00023239"/>
    </source>
</evidence>
<comment type="catalytic activity">
    <reaction evidence="4">
        <text>6-methylsalicylate + H(+) = 3-methylphenol + CO2</text>
        <dbReference type="Rhea" id="RHEA:23112"/>
        <dbReference type="ChEBI" id="CHEBI:15378"/>
        <dbReference type="ChEBI" id="CHEBI:16526"/>
        <dbReference type="ChEBI" id="CHEBI:17231"/>
        <dbReference type="ChEBI" id="CHEBI:36658"/>
        <dbReference type="EC" id="4.1.1.52"/>
    </reaction>
    <physiologicalReaction direction="left-to-right" evidence="4">
        <dbReference type="Rhea" id="RHEA:23113"/>
    </physiologicalReaction>
</comment>